<sequence length="243" mass="26071">MTKASSSGQKATGRYVTRSSVSDAPRTTARATTTGEFTVALPSKSVQALNPRKSGVRAVMQVLSERIAESRESGRATGFWVDVDPNGQPRVRAEQAGAATPAEPPADNDDLEAALAAARERGRLRAAEILSGQEMLSAEAFAELLGVSRVTINAKRQKHEVLGLDGAKRGFRFPAWQVDENGKPFAALPQLFERLGDSPWTVYRFLIQRHPELEGASGLDALRRGRTEEVLDAAESVAAGAFG</sequence>
<feature type="region of interest" description="Disordered" evidence="1">
    <location>
        <begin position="84"/>
        <end position="109"/>
    </location>
</feature>
<evidence type="ECO:0000313" key="3">
    <source>
        <dbReference type="Proteomes" id="UP000249254"/>
    </source>
</evidence>
<dbReference type="EMBL" id="QFYQ01000001">
    <property type="protein sequence ID" value="RAK54911.1"/>
    <property type="molecule type" value="Genomic_DNA"/>
</dbReference>
<evidence type="ECO:0000256" key="1">
    <source>
        <dbReference type="SAM" id="MobiDB-lite"/>
    </source>
</evidence>
<dbReference type="RefSeq" id="WP_111528661.1">
    <property type="nucleotide sequence ID" value="NZ_JBHRSG010000004.1"/>
</dbReference>
<evidence type="ECO:0000313" key="2">
    <source>
        <dbReference type="EMBL" id="RAK54911.1"/>
    </source>
</evidence>
<comment type="caution">
    <text evidence="2">The sequence shown here is derived from an EMBL/GenBank/DDBJ whole genome shotgun (WGS) entry which is preliminary data.</text>
</comment>
<feature type="region of interest" description="Disordered" evidence="1">
    <location>
        <begin position="1"/>
        <end position="35"/>
    </location>
</feature>
<organism evidence="2 3">
    <name type="scientific">Phenylobacterium soli</name>
    <dbReference type="NCBI Taxonomy" id="2170551"/>
    <lineage>
        <taxon>Bacteria</taxon>
        <taxon>Pseudomonadati</taxon>
        <taxon>Pseudomonadota</taxon>
        <taxon>Alphaproteobacteria</taxon>
        <taxon>Caulobacterales</taxon>
        <taxon>Caulobacteraceae</taxon>
        <taxon>Phenylobacterium</taxon>
    </lineage>
</organism>
<accession>A0A328AKB4</accession>
<proteinExistence type="predicted"/>
<gene>
    <name evidence="2" type="ORF">DJ017_10415</name>
</gene>
<feature type="compositionally biased region" description="Polar residues" evidence="1">
    <location>
        <begin position="1"/>
        <end position="10"/>
    </location>
</feature>
<dbReference type="OrthoDB" id="8401347at2"/>
<dbReference type="Proteomes" id="UP000249254">
    <property type="component" value="Unassembled WGS sequence"/>
</dbReference>
<reference evidence="3" key="1">
    <citation type="submission" date="2018-05" db="EMBL/GenBank/DDBJ databases">
        <authorList>
            <person name="Li X."/>
        </authorList>
    </citation>
    <scope>NUCLEOTIDE SEQUENCE [LARGE SCALE GENOMIC DNA]</scope>
    <source>
        <strain evidence="3">LX32</strain>
    </source>
</reference>
<dbReference type="AlphaFoldDB" id="A0A328AKB4"/>
<name>A0A328AKB4_9CAUL</name>
<keyword evidence="3" id="KW-1185">Reference proteome</keyword>
<protein>
    <submittedName>
        <fullName evidence="2">XRE family transcriptional regulator</fullName>
    </submittedName>
</protein>